<evidence type="ECO:0000313" key="1">
    <source>
        <dbReference type="EMBL" id="KAK8967646.1"/>
    </source>
</evidence>
<dbReference type="PANTHER" id="PTHR46245">
    <property type="entry name" value="B3 DOMAIN-CONTAINING PROTEIN OS07G0563300"/>
    <property type="match status" value="1"/>
</dbReference>
<gene>
    <name evidence="1" type="ORF">KSP40_PGU014418</name>
</gene>
<dbReference type="EMBL" id="JBBWWR010000004">
    <property type="protein sequence ID" value="KAK8967646.1"/>
    <property type="molecule type" value="Genomic_DNA"/>
</dbReference>
<dbReference type="PANTHER" id="PTHR46245:SF10">
    <property type="entry name" value="B3 DOMAIN-CONTAINING TRANSCRIPTION FACTOR VAL3"/>
    <property type="match status" value="1"/>
</dbReference>
<accession>A0ABR2MUK8</accession>
<organism evidence="1 2">
    <name type="scientific">Platanthera guangdongensis</name>
    <dbReference type="NCBI Taxonomy" id="2320717"/>
    <lineage>
        <taxon>Eukaryota</taxon>
        <taxon>Viridiplantae</taxon>
        <taxon>Streptophyta</taxon>
        <taxon>Embryophyta</taxon>
        <taxon>Tracheophyta</taxon>
        <taxon>Spermatophyta</taxon>
        <taxon>Magnoliopsida</taxon>
        <taxon>Liliopsida</taxon>
        <taxon>Asparagales</taxon>
        <taxon>Orchidaceae</taxon>
        <taxon>Orchidoideae</taxon>
        <taxon>Orchideae</taxon>
        <taxon>Orchidinae</taxon>
        <taxon>Platanthera</taxon>
    </lineage>
</organism>
<sequence>MLLDVGGVECMACVRKAYSAVPNQVWSPSIVLQQVSQRSKEFPIKSWNQVSGSFPGQWRHPSNIWNSSSIQSDLHQRLSYEFDRPSNSEKLISVARASISAQEKKTEELPERIGSSGLNHVHRFGENGTTSKRKGMLSDACSASSSCVNFETHKISSLKPSSSAILKGDSISKGESSSLPIGLTGPLSSMNGMSDPIRVSQTIHNPKQFLLHCLNNFIPTL</sequence>
<protein>
    <submittedName>
        <fullName evidence="1">B3 domain-containing protein</fullName>
    </submittedName>
</protein>
<dbReference type="Proteomes" id="UP001412067">
    <property type="component" value="Unassembled WGS sequence"/>
</dbReference>
<name>A0ABR2MUK8_9ASPA</name>
<evidence type="ECO:0000313" key="2">
    <source>
        <dbReference type="Proteomes" id="UP001412067"/>
    </source>
</evidence>
<reference evidence="1 2" key="1">
    <citation type="journal article" date="2022" name="Nat. Plants">
        <title>Genomes of leafy and leafless Platanthera orchids illuminate the evolution of mycoheterotrophy.</title>
        <authorList>
            <person name="Li M.H."/>
            <person name="Liu K.W."/>
            <person name="Li Z."/>
            <person name="Lu H.C."/>
            <person name="Ye Q.L."/>
            <person name="Zhang D."/>
            <person name="Wang J.Y."/>
            <person name="Li Y.F."/>
            <person name="Zhong Z.M."/>
            <person name="Liu X."/>
            <person name="Yu X."/>
            <person name="Liu D.K."/>
            <person name="Tu X.D."/>
            <person name="Liu B."/>
            <person name="Hao Y."/>
            <person name="Liao X.Y."/>
            <person name="Jiang Y.T."/>
            <person name="Sun W.H."/>
            <person name="Chen J."/>
            <person name="Chen Y.Q."/>
            <person name="Ai Y."/>
            <person name="Zhai J.W."/>
            <person name="Wu S.S."/>
            <person name="Zhou Z."/>
            <person name="Hsiao Y.Y."/>
            <person name="Wu W.L."/>
            <person name="Chen Y.Y."/>
            <person name="Lin Y.F."/>
            <person name="Hsu J.L."/>
            <person name="Li C.Y."/>
            <person name="Wang Z.W."/>
            <person name="Zhao X."/>
            <person name="Zhong W.Y."/>
            <person name="Ma X.K."/>
            <person name="Ma L."/>
            <person name="Huang J."/>
            <person name="Chen G.Z."/>
            <person name="Huang M.Z."/>
            <person name="Huang L."/>
            <person name="Peng D.H."/>
            <person name="Luo Y.B."/>
            <person name="Zou S.Q."/>
            <person name="Chen S.P."/>
            <person name="Lan S."/>
            <person name="Tsai W.C."/>
            <person name="Van de Peer Y."/>
            <person name="Liu Z.J."/>
        </authorList>
    </citation>
    <scope>NUCLEOTIDE SEQUENCE [LARGE SCALE GENOMIC DNA]</scope>
    <source>
        <strain evidence="1">Lor288</strain>
    </source>
</reference>
<comment type="caution">
    <text evidence="1">The sequence shown here is derived from an EMBL/GenBank/DDBJ whole genome shotgun (WGS) entry which is preliminary data.</text>
</comment>
<keyword evidence="2" id="KW-1185">Reference proteome</keyword>
<proteinExistence type="predicted"/>